<evidence type="ECO:0000313" key="1">
    <source>
        <dbReference type="EMBL" id="KAI5075702.1"/>
    </source>
</evidence>
<proteinExistence type="predicted"/>
<gene>
    <name evidence="1" type="ORF">GOP47_0009778</name>
</gene>
<dbReference type="AlphaFoldDB" id="A0A9D4UYE7"/>
<sequence>MKIQMMHIHHLQGVVVPKRRPRVNVGTIKDLVDTTKHLTTIYKEAEARKARRFEEAEHRREAMEDQHELRRLDMEHENIQALKESNNNLCSLNKIGDSISSLGPLHGALD</sequence>
<name>A0A9D4UYE7_ADICA</name>
<keyword evidence="2" id="KW-1185">Reference proteome</keyword>
<accession>A0A9D4UYE7</accession>
<comment type="caution">
    <text evidence="1">The sequence shown here is derived from an EMBL/GenBank/DDBJ whole genome shotgun (WGS) entry which is preliminary data.</text>
</comment>
<organism evidence="1 2">
    <name type="scientific">Adiantum capillus-veneris</name>
    <name type="common">Maidenhair fern</name>
    <dbReference type="NCBI Taxonomy" id="13818"/>
    <lineage>
        <taxon>Eukaryota</taxon>
        <taxon>Viridiplantae</taxon>
        <taxon>Streptophyta</taxon>
        <taxon>Embryophyta</taxon>
        <taxon>Tracheophyta</taxon>
        <taxon>Polypodiopsida</taxon>
        <taxon>Polypodiidae</taxon>
        <taxon>Polypodiales</taxon>
        <taxon>Pteridineae</taxon>
        <taxon>Pteridaceae</taxon>
        <taxon>Vittarioideae</taxon>
        <taxon>Adiantum</taxon>
    </lineage>
</organism>
<dbReference type="Proteomes" id="UP000886520">
    <property type="component" value="Chromosome 9"/>
</dbReference>
<protein>
    <submittedName>
        <fullName evidence="1">Uncharacterized protein</fullName>
    </submittedName>
</protein>
<dbReference type="EMBL" id="JABFUD020000009">
    <property type="protein sequence ID" value="KAI5075702.1"/>
    <property type="molecule type" value="Genomic_DNA"/>
</dbReference>
<evidence type="ECO:0000313" key="2">
    <source>
        <dbReference type="Proteomes" id="UP000886520"/>
    </source>
</evidence>
<reference evidence="1" key="1">
    <citation type="submission" date="2021-01" db="EMBL/GenBank/DDBJ databases">
        <title>Adiantum capillus-veneris genome.</title>
        <authorList>
            <person name="Fang Y."/>
            <person name="Liao Q."/>
        </authorList>
    </citation>
    <scope>NUCLEOTIDE SEQUENCE</scope>
    <source>
        <strain evidence="1">H3</strain>
        <tissue evidence="1">Leaf</tissue>
    </source>
</reference>